<accession>A0A6C0KY57</accession>
<keyword evidence="1" id="KW-0812">Transmembrane</keyword>
<name>A0A6C0KY57_9ZZZZ</name>
<keyword evidence="1" id="KW-1133">Transmembrane helix</keyword>
<proteinExistence type="predicted"/>
<sequence>MKNTIRNSVKEVYNIDLKNIKTTSPDSIKSFKTNRIDRGVENVINNNTSNNSYNVPTQMVGVTQQSIPYYIYITILILLLLIVAAIYYYRSEIKDYFNTLLNPKKRISKEVVKMKDNDEELKEIKIIEEDKEKVIEKDKLTIKKGGEVVVKDKVIKETNKKDTKPKVASSKINDDIRRQYSTNQIVSGDDMYCYVGKDDDIRQCVQVYKDDICTSGDIFNRIDECLVQRQN</sequence>
<keyword evidence="1" id="KW-0472">Membrane</keyword>
<feature type="transmembrane region" description="Helical" evidence="1">
    <location>
        <begin position="69"/>
        <end position="89"/>
    </location>
</feature>
<protein>
    <submittedName>
        <fullName evidence="2">Uncharacterized protein</fullName>
    </submittedName>
</protein>
<evidence type="ECO:0000313" key="2">
    <source>
        <dbReference type="EMBL" id="QHU22539.1"/>
    </source>
</evidence>
<reference evidence="2" key="1">
    <citation type="journal article" date="2020" name="Nature">
        <title>Giant virus diversity and host interactions through global metagenomics.</title>
        <authorList>
            <person name="Schulz F."/>
            <person name="Roux S."/>
            <person name="Paez-Espino D."/>
            <person name="Jungbluth S."/>
            <person name="Walsh D.A."/>
            <person name="Denef V.J."/>
            <person name="McMahon K.D."/>
            <person name="Konstantinidis K.T."/>
            <person name="Eloe-Fadrosh E.A."/>
            <person name="Kyrpides N.C."/>
            <person name="Woyke T."/>
        </authorList>
    </citation>
    <scope>NUCLEOTIDE SEQUENCE</scope>
    <source>
        <strain evidence="2">GVMAG-S-ERX555907-102</strain>
    </source>
</reference>
<evidence type="ECO:0000256" key="1">
    <source>
        <dbReference type="SAM" id="Phobius"/>
    </source>
</evidence>
<organism evidence="2">
    <name type="scientific">viral metagenome</name>
    <dbReference type="NCBI Taxonomy" id="1070528"/>
    <lineage>
        <taxon>unclassified sequences</taxon>
        <taxon>metagenomes</taxon>
        <taxon>organismal metagenomes</taxon>
    </lineage>
</organism>
<dbReference type="AlphaFoldDB" id="A0A6C0KY57"/>
<dbReference type="EMBL" id="MN741010">
    <property type="protein sequence ID" value="QHU22539.1"/>
    <property type="molecule type" value="Genomic_DNA"/>
</dbReference>